<evidence type="ECO:0000256" key="3">
    <source>
        <dbReference type="ARBA" id="ARBA00023157"/>
    </source>
</evidence>
<dbReference type="EMBL" id="CM010718">
    <property type="protein sequence ID" value="RZC57331.1"/>
    <property type="molecule type" value="Genomic_DNA"/>
</dbReference>
<dbReference type="CDD" id="cd00054">
    <property type="entry name" value="EGF_CA"/>
    <property type="match status" value="1"/>
</dbReference>
<dbReference type="PROSITE" id="PS51257">
    <property type="entry name" value="PROKAR_LIPOPROTEIN"/>
    <property type="match status" value="1"/>
</dbReference>
<feature type="domain" description="EGF-like" evidence="7">
    <location>
        <begin position="81"/>
        <end position="122"/>
    </location>
</feature>
<evidence type="ECO:0000256" key="6">
    <source>
        <dbReference type="SAM" id="SignalP"/>
    </source>
</evidence>
<evidence type="ECO:0000313" key="9">
    <source>
        <dbReference type="Proteomes" id="UP000316621"/>
    </source>
</evidence>
<feature type="disulfide bond" evidence="4">
    <location>
        <begin position="112"/>
        <end position="121"/>
    </location>
</feature>
<feature type="transmembrane region" description="Helical" evidence="5">
    <location>
        <begin position="191"/>
        <end position="212"/>
    </location>
</feature>
<keyword evidence="1 4" id="KW-0245">EGF-like domain</keyword>
<keyword evidence="5" id="KW-0472">Membrane</keyword>
<keyword evidence="5" id="KW-0812">Transmembrane</keyword>
<keyword evidence="2" id="KW-0677">Repeat</keyword>
<feature type="disulfide bond" evidence="4">
    <location>
        <begin position="93"/>
        <end position="110"/>
    </location>
</feature>
<dbReference type="PANTHER" id="PTHR24049">
    <property type="entry name" value="CRUMBS FAMILY MEMBER"/>
    <property type="match status" value="1"/>
</dbReference>
<dbReference type="PROSITE" id="PS00022">
    <property type="entry name" value="EGF_1"/>
    <property type="match status" value="1"/>
</dbReference>
<keyword evidence="3 4" id="KW-1015">Disulfide bond</keyword>
<evidence type="ECO:0000259" key="7">
    <source>
        <dbReference type="PROSITE" id="PS50026"/>
    </source>
</evidence>
<feature type="domain" description="EGF-like" evidence="7">
    <location>
        <begin position="124"/>
        <end position="161"/>
    </location>
</feature>
<name>A0A4Y7JBQ2_PAPSO</name>
<sequence length="259" mass="29137">MFTFSRTRRKSKLNFHQKLIFLNVILLFFLSSSCFSLPCDDIRCKTKSCNENGTCICNLPDPSTILNGDRQFLGGKFCDEEVTMCDGTNSFWCGNGGICNELIHGEKYTCKCGPSYIGEHCEYRGAPCGKIYCFHLAQCLFEVEGDVCDCPPNWKGSVDCSLPTATPKDNVTTSTTIPRLPREEDSHSSKWLVLLFVISFASGAAAGAVIYLKKFFHKNDRDTGKFQQLSQMQARDFLDDDDEESFVRHVAHNDDDAHR</sequence>
<feature type="chain" id="PRO_5021322559" description="EGF-like domain-containing protein" evidence="6">
    <location>
        <begin position="37"/>
        <end position="259"/>
    </location>
</feature>
<comment type="caution">
    <text evidence="4">Lacks conserved residue(s) required for the propagation of feature annotation.</text>
</comment>
<dbReference type="Gramene" id="RZC57331">
    <property type="protein sequence ID" value="RZC57331"/>
    <property type="gene ID" value="C5167_004635"/>
</dbReference>
<evidence type="ECO:0000256" key="5">
    <source>
        <dbReference type="SAM" id="Phobius"/>
    </source>
</evidence>
<feature type="signal peptide" evidence="6">
    <location>
        <begin position="1"/>
        <end position="36"/>
    </location>
</feature>
<gene>
    <name evidence="8" type="ORF">C5167_004635</name>
</gene>
<dbReference type="OMA" id="WRGSANC"/>
<dbReference type="SMART" id="SM00181">
    <property type="entry name" value="EGF"/>
    <property type="match status" value="2"/>
</dbReference>
<accession>A0A4Y7JBQ2</accession>
<protein>
    <recommendedName>
        <fullName evidence="7">EGF-like domain-containing protein</fullName>
    </recommendedName>
</protein>
<dbReference type="Gene3D" id="2.10.25.10">
    <property type="entry name" value="Laminin"/>
    <property type="match status" value="1"/>
</dbReference>
<dbReference type="STRING" id="3469.A0A4Y7JBQ2"/>
<keyword evidence="6" id="KW-0732">Signal</keyword>
<keyword evidence="9" id="KW-1185">Reference proteome</keyword>
<dbReference type="InterPro" id="IPR051022">
    <property type="entry name" value="Notch_Cell-Fate_Det"/>
</dbReference>
<dbReference type="InterPro" id="IPR000742">
    <property type="entry name" value="EGF"/>
</dbReference>
<evidence type="ECO:0000313" key="8">
    <source>
        <dbReference type="EMBL" id="RZC57331.1"/>
    </source>
</evidence>
<dbReference type="Proteomes" id="UP000316621">
    <property type="component" value="Chromosome 4"/>
</dbReference>
<organism evidence="8 9">
    <name type="scientific">Papaver somniferum</name>
    <name type="common">Opium poppy</name>
    <dbReference type="NCBI Taxonomy" id="3469"/>
    <lineage>
        <taxon>Eukaryota</taxon>
        <taxon>Viridiplantae</taxon>
        <taxon>Streptophyta</taxon>
        <taxon>Embryophyta</taxon>
        <taxon>Tracheophyta</taxon>
        <taxon>Spermatophyta</taxon>
        <taxon>Magnoliopsida</taxon>
        <taxon>Ranunculales</taxon>
        <taxon>Papaveraceae</taxon>
        <taxon>Papaveroideae</taxon>
        <taxon>Papaver</taxon>
    </lineage>
</organism>
<evidence type="ECO:0000256" key="2">
    <source>
        <dbReference type="ARBA" id="ARBA00022737"/>
    </source>
</evidence>
<dbReference type="PROSITE" id="PS50026">
    <property type="entry name" value="EGF_3"/>
    <property type="match status" value="2"/>
</dbReference>
<dbReference type="OrthoDB" id="283575at2759"/>
<evidence type="ECO:0000256" key="1">
    <source>
        <dbReference type="ARBA" id="ARBA00022536"/>
    </source>
</evidence>
<keyword evidence="5" id="KW-1133">Transmembrane helix</keyword>
<evidence type="ECO:0000256" key="4">
    <source>
        <dbReference type="PROSITE-ProRule" id="PRU00076"/>
    </source>
</evidence>
<dbReference type="AlphaFoldDB" id="A0A4Y7JBQ2"/>
<reference evidence="8 9" key="1">
    <citation type="journal article" date="2018" name="Science">
        <title>The opium poppy genome and morphinan production.</title>
        <authorList>
            <person name="Guo L."/>
            <person name="Winzer T."/>
            <person name="Yang X."/>
            <person name="Li Y."/>
            <person name="Ning Z."/>
            <person name="He Z."/>
            <person name="Teodor R."/>
            <person name="Lu Y."/>
            <person name="Bowser T.A."/>
            <person name="Graham I.A."/>
            <person name="Ye K."/>
        </authorList>
    </citation>
    <scope>NUCLEOTIDE SEQUENCE [LARGE SCALE GENOMIC DNA]</scope>
    <source>
        <strain evidence="9">cv. HN1</strain>
        <tissue evidence="8">Leaves</tissue>
    </source>
</reference>
<dbReference type="SUPFAM" id="SSF57196">
    <property type="entry name" value="EGF/Laminin"/>
    <property type="match status" value="1"/>
</dbReference>
<proteinExistence type="predicted"/>